<feature type="compositionally biased region" description="Basic and acidic residues" evidence="1">
    <location>
        <begin position="152"/>
        <end position="164"/>
    </location>
</feature>
<evidence type="ECO:0000313" key="3">
    <source>
        <dbReference type="EMBL" id="CUF65142.1"/>
    </source>
</evidence>
<feature type="region of interest" description="Disordered" evidence="1">
    <location>
        <begin position="130"/>
        <end position="164"/>
    </location>
</feature>
<dbReference type="VEuPathDB" id="TriTrypDB:BSAL_64450"/>
<feature type="signal peptide" evidence="2">
    <location>
        <begin position="1"/>
        <end position="19"/>
    </location>
</feature>
<evidence type="ECO:0000313" key="4">
    <source>
        <dbReference type="Proteomes" id="UP000051952"/>
    </source>
</evidence>
<evidence type="ECO:0000256" key="2">
    <source>
        <dbReference type="SAM" id="SignalP"/>
    </source>
</evidence>
<organism evidence="3 4">
    <name type="scientific">Bodo saltans</name>
    <name type="common">Flagellated protozoan</name>
    <dbReference type="NCBI Taxonomy" id="75058"/>
    <lineage>
        <taxon>Eukaryota</taxon>
        <taxon>Discoba</taxon>
        <taxon>Euglenozoa</taxon>
        <taxon>Kinetoplastea</taxon>
        <taxon>Metakinetoplastina</taxon>
        <taxon>Eubodonida</taxon>
        <taxon>Bodonidae</taxon>
        <taxon>Bodo</taxon>
    </lineage>
</organism>
<proteinExistence type="predicted"/>
<dbReference type="Proteomes" id="UP000051952">
    <property type="component" value="Unassembled WGS sequence"/>
</dbReference>
<protein>
    <recommendedName>
        <fullName evidence="5">Membrane-associated protein</fullName>
    </recommendedName>
</protein>
<feature type="chain" id="PRO_5006621492" description="Membrane-associated protein" evidence="2">
    <location>
        <begin position="20"/>
        <end position="188"/>
    </location>
</feature>
<gene>
    <name evidence="3" type="ORF">BSAL_64450</name>
</gene>
<reference evidence="4" key="1">
    <citation type="submission" date="2015-09" db="EMBL/GenBank/DDBJ databases">
        <authorList>
            <consortium name="Pathogen Informatics"/>
        </authorList>
    </citation>
    <scope>NUCLEOTIDE SEQUENCE [LARGE SCALE GENOMIC DNA]</scope>
    <source>
        <strain evidence="4">Lake Konstanz</strain>
    </source>
</reference>
<keyword evidence="4" id="KW-1185">Reference proteome</keyword>
<feature type="compositionally biased region" description="Low complexity" evidence="1">
    <location>
        <begin position="140"/>
        <end position="151"/>
    </location>
</feature>
<dbReference type="AlphaFoldDB" id="A0A0S4ISD1"/>
<keyword evidence="2" id="KW-0732">Signal</keyword>
<name>A0A0S4ISD1_BODSA</name>
<accession>A0A0S4ISD1</accession>
<sequence length="188" mass="20496">MSSFPVSILTFAMFAYSLAITAQGSTFSTSIFQMVCNDTNAPPFDARCNQTSPLCTSTSLPLHVCLNSTEFNVSVKILDCYSIPAHHLPPNIVVAVYEGTRTCEGVDPVIQHQPIGKCMPVEGNVFVQNMCGNPEPAPSPNSSASSSSSSFDAHHAHDHDDKPAPEFELMRKYFFVDGRRYSEAISKN</sequence>
<evidence type="ECO:0000256" key="1">
    <source>
        <dbReference type="SAM" id="MobiDB-lite"/>
    </source>
</evidence>
<dbReference type="EMBL" id="CYKH01000376">
    <property type="protein sequence ID" value="CUF65142.1"/>
    <property type="molecule type" value="Genomic_DNA"/>
</dbReference>
<evidence type="ECO:0008006" key="5">
    <source>
        <dbReference type="Google" id="ProtNLM"/>
    </source>
</evidence>